<dbReference type="HOGENOM" id="CLU_120462_0_0_6"/>
<sequence>MQNQTIIDTGNWPVCVLNTFPATMDETRLWLEEMDSLLNKERIFTLIYPPIEQPKGQPSQEVMEAKKYVRRWLKTAKSQMMQYCRAMIITLQPEGEDREEMERLAPMISTLYGPEVFIDNNMEDAKKRAITLVSE</sequence>
<gene>
    <name evidence="1" type="ORF">OO7_08650</name>
</gene>
<dbReference type="EMBL" id="AKKN01000008">
    <property type="protein sequence ID" value="EKT57445.1"/>
    <property type="molecule type" value="Genomic_DNA"/>
</dbReference>
<evidence type="ECO:0000313" key="1">
    <source>
        <dbReference type="EMBL" id="EKT57445.1"/>
    </source>
</evidence>
<comment type="caution">
    <text evidence="1">The sequence shown here is derived from an EMBL/GenBank/DDBJ whole genome shotgun (WGS) entry which is preliminary data.</text>
</comment>
<dbReference type="AlphaFoldDB" id="K8WMR1"/>
<name>K8WMR1_9GAMM</name>
<reference evidence="1 2" key="1">
    <citation type="journal article" date="2012" name="BMC Genomics">
        <title>Comparative genomics of bacteria in the genus Providencia isolated from wild Drosophila melanogaster.</title>
        <authorList>
            <person name="Galac M.R."/>
            <person name="Lazzaro B.P."/>
        </authorList>
    </citation>
    <scope>NUCLEOTIDE SEQUENCE [LARGE SCALE GENOMIC DNA]</scope>
    <source>
        <strain evidence="1 2">DSM 19967</strain>
    </source>
</reference>
<keyword evidence="2" id="KW-1185">Reference proteome</keyword>
<evidence type="ECO:0000313" key="2">
    <source>
        <dbReference type="Proteomes" id="UP000010290"/>
    </source>
</evidence>
<dbReference type="PATRIC" id="fig|1141660.3.peg.1729"/>
<organism evidence="1 2">
    <name type="scientific">Providencia sneebia DSM 19967</name>
    <dbReference type="NCBI Taxonomy" id="1141660"/>
    <lineage>
        <taxon>Bacteria</taxon>
        <taxon>Pseudomonadati</taxon>
        <taxon>Pseudomonadota</taxon>
        <taxon>Gammaproteobacteria</taxon>
        <taxon>Enterobacterales</taxon>
        <taxon>Morganellaceae</taxon>
        <taxon>Providencia</taxon>
    </lineage>
</organism>
<proteinExistence type="predicted"/>
<dbReference type="Proteomes" id="UP000010290">
    <property type="component" value="Chromosome"/>
</dbReference>
<protein>
    <submittedName>
        <fullName evidence="1">Uncharacterized protein</fullName>
    </submittedName>
</protein>
<accession>K8WMR1</accession>
<dbReference type="OrthoDB" id="6466151at2"/>
<dbReference type="RefSeq" id="WP_008915555.1">
    <property type="nucleotide sequence ID" value="NZ_CM001773.1"/>
</dbReference>